<dbReference type="PANTHER" id="PTHR36985:SF1">
    <property type="entry name" value="TRANSLOCATION AND ASSEMBLY MODULE SUBUNIT TAMB"/>
    <property type="match status" value="1"/>
</dbReference>
<dbReference type="GO" id="GO:0097347">
    <property type="term" value="C:TAM protein secretion complex"/>
    <property type="evidence" value="ECO:0007669"/>
    <property type="project" value="TreeGrafter"/>
</dbReference>
<dbReference type="Proteomes" id="UP000005481">
    <property type="component" value="Unassembled WGS sequence"/>
</dbReference>
<accession>G9YFQ2</accession>
<dbReference type="InterPro" id="IPR007452">
    <property type="entry name" value="TamB_C"/>
</dbReference>
<comment type="caution">
    <text evidence="7">The sequence shown here is derived from an EMBL/GenBank/DDBJ whole genome shotgun (WGS) entry which is preliminary data.</text>
</comment>
<keyword evidence="2 5" id="KW-0812">Transmembrane</keyword>
<evidence type="ECO:0000313" key="8">
    <source>
        <dbReference type="Proteomes" id="UP000005481"/>
    </source>
</evidence>
<dbReference type="Pfam" id="PF04357">
    <property type="entry name" value="TamB"/>
    <property type="match status" value="1"/>
</dbReference>
<keyword evidence="8" id="KW-1185">Reference proteome</keyword>
<keyword evidence="3 5" id="KW-1133">Transmembrane helix</keyword>
<feature type="transmembrane region" description="Helical" evidence="5">
    <location>
        <begin position="7"/>
        <end position="29"/>
    </location>
</feature>
<evidence type="ECO:0000259" key="6">
    <source>
        <dbReference type="Pfam" id="PF04357"/>
    </source>
</evidence>
<evidence type="ECO:0000256" key="2">
    <source>
        <dbReference type="ARBA" id="ARBA00022692"/>
    </source>
</evidence>
<evidence type="ECO:0000256" key="1">
    <source>
        <dbReference type="ARBA" id="ARBA00004167"/>
    </source>
</evidence>
<sequence>MKRHQFFVSAVVIFIVVFFTAVMWARVIWMPKAMDLVTTAANEKLNGTLSFSDMRISLTGKLVFTDIAVRDIHGRNVLEGKEADISFSPFRMLRTVAAKDDIFAGIDTIDIEKPVLHVWKDEKTQSWNVLNIFRKQADKQSVTLRSNIVIHDGIFRVAPDNTKTLTVGDINGSVSLTDFPTVKGDLDATIDGKAVSLSVRCRSAREYDVKVRGDEIPLSYAAPFIPADTDIRLTGGRAEQFYVHLSQSRRGFSLSGQGEITDGALTFKDYLVDSVSGHVSVTDTDVFLKDVSGNINGQTVAVRGEIKAGGDVPVVNLTVDADGADLAELTKGRNIDITGTAGYHGNVWGRTDDLNMRGKLTANNIGVAGLAIDTLSADVAYIRHVGTVDKLNAVLCGGTVAAQGIWRSDTGELRAIVHGESLRLEAVPYLSVGISGIVSGDAVLGGSVGDWDSIAAAGRLTGNALSYNGMTVDSGSCDFLYTGGIINITGINGTLRGGTVTGNAVYDTNTGISDGDLIADDIPFDVFSGVSGVSLDGTVSALLRFSGAEPVWSMDFNGTDGTVNGMGFDNIYGSLRGSGKNITVNTLTCRYKDGTYRAAGQVDLDSRNVDLHVETEHCRLEQILLAAGRDDWRLTGWIDNVADVRGTLDDPIVTGRVNLSSGSAKGYLYQHVSADYRFHDGTVYITDGTAEAYNALLHFSGSVGDGLDLDIVGSDLETDRFIRRDDISLAGALTLKAHVGGTTDNPSVGGTLRAAALTVNAIRIDNVTGDFSYGGGILRLHKFGFTQDDGTYEAELMHNTVNDRIAARASVKDGSLENIIMIAKAPLTKVTGRLDGDIIIDGTLHNPNARIKGRITQGMLDDHPVDPSDIDVSFEEGVLHVDKLALNAAGGILAAQGTYALHGPVDIQVAAKNFSTKILQDVLNENSVPVDSRIDFALNVSGTGDAPVAEGSIQLNGGTLNGVAFTEAFALFNIKNGIVTLNQASLTRSPYKATALGTIPLAALRDDTRDGSINVVLKLDDAGLDGLTFITPYVEKADGALAGKVTVSGTVQNPQLNGNVTVRNGYAKIKGIVNPLANVNGDLVFKGNSVTLNSHGTMDKSGRDDKGYYDIQGSAAWSGTTVTDYRITFSAHDLNLDCTYYKGPLNGSLSVSKDGDLPLVGGSVDVNKATIDVPLSLVMSESDFDCALDLAVTAGNKVRFYNSGLYDVWITGDAVFRGTLNQPYASGHFEVSHGSIRYLDTRFTITEGRADFQGNSFIPAVNMAANTRIGQYAVFLNLNGRADSMNMTFRSDPPLTRAQIVSLITLRNGNKRDSSLDSQDVNSLVGSGIRFTLNSLGVTQKLEDVLSLDMLTVTTGNLDITAHDREEGKNYYNIEMGKYLFNNFMVTAAFGLNHNDNRIGMQYNLGSRFSVDAWKSPDNAYVGGSWRYSF</sequence>
<organism evidence="7 8">
    <name type="scientific">Anaeroglobus geminatus F0357</name>
    <dbReference type="NCBI Taxonomy" id="861450"/>
    <lineage>
        <taxon>Bacteria</taxon>
        <taxon>Bacillati</taxon>
        <taxon>Bacillota</taxon>
        <taxon>Negativicutes</taxon>
        <taxon>Veillonellales</taxon>
        <taxon>Veillonellaceae</taxon>
        <taxon>Anaeroglobus</taxon>
    </lineage>
</organism>
<feature type="domain" description="Translocation and assembly module TamB C-terminal" evidence="6">
    <location>
        <begin position="1103"/>
        <end position="1413"/>
    </location>
</feature>
<dbReference type="RefSeq" id="WP_006789448.1">
    <property type="nucleotide sequence ID" value="NZ_JH417570.1"/>
</dbReference>
<proteinExistence type="predicted"/>
<keyword evidence="4 5" id="KW-0472">Membrane</keyword>
<dbReference type="eggNOG" id="COG2911">
    <property type="taxonomic scope" value="Bacteria"/>
</dbReference>
<evidence type="ECO:0000256" key="3">
    <source>
        <dbReference type="ARBA" id="ARBA00022989"/>
    </source>
</evidence>
<dbReference type="PANTHER" id="PTHR36985">
    <property type="entry name" value="TRANSLOCATION AND ASSEMBLY MODULE SUBUNIT TAMB"/>
    <property type="match status" value="1"/>
</dbReference>
<dbReference type="OrthoDB" id="3034030at2"/>
<protein>
    <recommendedName>
        <fullName evidence="6">Translocation and assembly module TamB C-terminal domain-containing protein</fullName>
    </recommendedName>
</protein>
<comment type="subcellular location">
    <subcellularLocation>
        <location evidence="1">Membrane</location>
        <topology evidence="1">Single-pass membrane protein</topology>
    </subcellularLocation>
</comment>
<dbReference type="GO" id="GO:0005886">
    <property type="term" value="C:plasma membrane"/>
    <property type="evidence" value="ECO:0007669"/>
    <property type="project" value="InterPro"/>
</dbReference>
<dbReference type="PATRIC" id="fig|861450.3.peg.445"/>
<dbReference type="STRING" id="861450.HMPREF0080_00464"/>
<evidence type="ECO:0000256" key="5">
    <source>
        <dbReference type="SAM" id="Phobius"/>
    </source>
</evidence>
<gene>
    <name evidence="7" type="ORF">HMPREF0080_00464</name>
</gene>
<dbReference type="GO" id="GO:0009306">
    <property type="term" value="P:protein secretion"/>
    <property type="evidence" value="ECO:0007669"/>
    <property type="project" value="InterPro"/>
</dbReference>
<evidence type="ECO:0000256" key="4">
    <source>
        <dbReference type="ARBA" id="ARBA00023136"/>
    </source>
</evidence>
<name>G9YFQ2_9FIRM</name>
<dbReference type="HOGENOM" id="CLU_004587_0_0_9"/>
<dbReference type="EMBL" id="AGCJ01000014">
    <property type="protein sequence ID" value="EHM42870.1"/>
    <property type="molecule type" value="Genomic_DNA"/>
</dbReference>
<evidence type="ECO:0000313" key="7">
    <source>
        <dbReference type="EMBL" id="EHM42870.1"/>
    </source>
</evidence>
<reference evidence="7 8" key="1">
    <citation type="submission" date="2011-08" db="EMBL/GenBank/DDBJ databases">
        <authorList>
            <person name="Weinstock G."/>
            <person name="Sodergren E."/>
            <person name="Clifton S."/>
            <person name="Fulton L."/>
            <person name="Fulton B."/>
            <person name="Courtney L."/>
            <person name="Fronick C."/>
            <person name="Harrison M."/>
            <person name="Strong C."/>
            <person name="Farmer C."/>
            <person name="Delahaunty K."/>
            <person name="Markovic C."/>
            <person name="Hall O."/>
            <person name="Minx P."/>
            <person name="Tomlinson C."/>
            <person name="Mitreva M."/>
            <person name="Hou S."/>
            <person name="Chen J."/>
            <person name="Wollam A."/>
            <person name="Pepin K.H."/>
            <person name="Johnson M."/>
            <person name="Bhonagiri V."/>
            <person name="Zhang X."/>
            <person name="Suruliraj S."/>
            <person name="Warren W."/>
            <person name="Chinwalla A."/>
            <person name="Mardis E.R."/>
            <person name="Wilson R.K."/>
        </authorList>
    </citation>
    <scope>NUCLEOTIDE SEQUENCE [LARGE SCALE GENOMIC DNA]</scope>
    <source>
        <strain evidence="7 8">F0357</strain>
    </source>
</reference>